<comment type="similarity">
    <text evidence="7">Belongs to the binding-protein-dependent transport system permease family.</text>
</comment>
<dbReference type="RefSeq" id="WP_379891961.1">
    <property type="nucleotide sequence ID" value="NZ_CBCSCT010000003.1"/>
</dbReference>
<evidence type="ECO:0000313" key="10">
    <source>
        <dbReference type="Proteomes" id="UP001596250"/>
    </source>
</evidence>
<feature type="transmembrane region" description="Helical" evidence="7">
    <location>
        <begin position="101"/>
        <end position="121"/>
    </location>
</feature>
<keyword evidence="2 7" id="KW-0813">Transport</keyword>
<keyword evidence="5 7" id="KW-1133">Transmembrane helix</keyword>
<dbReference type="CDD" id="cd06261">
    <property type="entry name" value="TM_PBP2"/>
    <property type="match status" value="1"/>
</dbReference>
<sequence length="287" mass="32251">MGAKRNVLLYLSPAILFTAVFFIFPFIFLVIVSLQEWDGLSAMTFVGLDNFRTLFADPVFKKAIINTLVWIFSAIFLHMPLGLGLALILHRRPRGWKFFRTLFFLPNVISTTALAFLWYFVLHVNLGLVNSVLKLVGLESLTRPWLSDLGTALMANQLPFILYVGFTMVIFLTQMSTISPDLYEAAELDGATSWQKDRFITIPLVKNAIAINVIFNVAFCLRMFEYPFLMTGGGPANSTMNMSLYIYKEMITANRYGVSMAAGLLTIALGILVMGTVLRVIRASDRK</sequence>
<accession>A0ABW1IJQ3</accession>
<evidence type="ECO:0000256" key="6">
    <source>
        <dbReference type="ARBA" id="ARBA00023136"/>
    </source>
</evidence>
<dbReference type="InterPro" id="IPR050809">
    <property type="entry name" value="UgpAE/MalFG_permease"/>
</dbReference>
<dbReference type="PROSITE" id="PS50928">
    <property type="entry name" value="ABC_TM1"/>
    <property type="match status" value="1"/>
</dbReference>
<evidence type="ECO:0000259" key="8">
    <source>
        <dbReference type="PROSITE" id="PS50928"/>
    </source>
</evidence>
<protein>
    <submittedName>
        <fullName evidence="9">Carbohydrate ABC transporter permease</fullName>
    </submittedName>
</protein>
<dbReference type="EMBL" id="JBHSQV010000010">
    <property type="protein sequence ID" value="MFC5985283.1"/>
    <property type="molecule type" value="Genomic_DNA"/>
</dbReference>
<organism evidence="9 10">
    <name type="scientific">Marinicrinis lubricantis</name>
    <dbReference type="NCBI Taxonomy" id="2086470"/>
    <lineage>
        <taxon>Bacteria</taxon>
        <taxon>Bacillati</taxon>
        <taxon>Bacillota</taxon>
        <taxon>Bacilli</taxon>
        <taxon>Bacillales</taxon>
        <taxon>Paenibacillaceae</taxon>
    </lineage>
</organism>
<evidence type="ECO:0000256" key="7">
    <source>
        <dbReference type="RuleBase" id="RU363032"/>
    </source>
</evidence>
<evidence type="ECO:0000256" key="3">
    <source>
        <dbReference type="ARBA" id="ARBA00022475"/>
    </source>
</evidence>
<keyword evidence="10" id="KW-1185">Reference proteome</keyword>
<evidence type="ECO:0000256" key="1">
    <source>
        <dbReference type="ARBA" id="ARBA00004651"/>
    </source>
</evidence>
<dbReference type="InterPro" id="IPR035906">
    <property type="entry name" value="MetI-like_sf"/>
</dbReference>
<feature type="transmembrane region" description="Helical" evidence="7">
    <location>
        <begin position="7"/>
        <end position="34"/>
    </location>
</feature>
<evidence type="ECO:0000313" key="9">
    <source>
        <dbReference type="EMBL" id="MFC5985283.1"/>
    </source>
</evidence>
<dbReference type="PANTHER" id="PTHR43227:SF11">
    <property type="entry name" value="BLL4140 PROTEIN"/>
    <property type="match status" value="1"/>
</dbReference>
<feature type="transmembrane region" description="Helical" evidence="7">
    <location>
        <begin position="204"/>
        <end position="224"/>
    </location>
</feature>
<feature type="transmembrane region" description="Helical" evidence="7">
    <location>
        <begin position="160"/>
        <end position="183"/>
    </location>
</feature>
<evidence type="ECO:0000256" key="4">
    <source>
        <dbReference type="ARBA" id="ARBA00022692"/>
    </source>
</evidence>
<feature type="domain" description="ABC transmembrane type-1" evidence="8">
    <location>
        <begin position="64"/>
        <end position="277"/>
    </location>
</feature>
<reference evidence="10" key="1">
    <citation type="journal article" date="2019" name="Int. J. Syst. Evol. Microbiol.">
        <title>The Global Catalogue of Microorganisms (GCM) 10K type strain sequencing project: providing services to taxonomists for standard genome sequencing and annotation.</title>
        <authorList>
            <consortium name="The Broad Institute Genomics Platform"/>
            <consortium name="The Broad Institute Genome Sequencing Center for Infectious Disease"/>
            <person name="Wu L."/>
            <person name="Ma J."/>
        </authorList>
    </citation>
    <scope>NUCLEOTIDE SEQUENCE [LARGE SCALE GENOMIC DNA]</scope>
    <source>
        <strain evidence="10">CCM 8749</strain>
    </source>
</reference>
<feature type="transmembrane region" description="Helical" evidence="7">
    <location>
        <begin position="68"/>
        <end position="89"/>
    </location>
</feature>
<dbReference type="InterPro" id="IPR000515">
    <property type="entry name" value="MetI-like"/>
</dbReference>
<keyword evidence="3" id="KW-1003">Cell membrane</keyword>
<evidence type="ECO:0000256" key="2">
    <source>
        <dbReference type="ARBA" id="ARBA00022448"/>
    </source>
</evidence>
<gene>
    <name evidence="9" type="ORF">ACFPXP_02190</name>
</gene>
<name>A0ABW1IJQ3_9BACL</name>
<keyword evidence="4 7" id="KW-0812">Transmembrane</keyword>
<comment type="subcellular location">
    <subcellularLocation>
        <location evidence="1 7">Cell membrane</location>
        <topology evidence="1 7">Multi-pass membrane protein</topology>
    </subcellularLocation>
</comment>
<keyword evidence="6 7" id="KW-0472">Membrane</keyword>
<dbReference type="PANTHER" id="PTHR43227">
    <property type="entry name" value="BLL4140 PROTEIN"/>
    <property type="match status" value="1"/>
</dbReference>
<dbReference type="SUPFAM" id="SSF161098">
    <property type="entry name" value="MetI-like"/>
    <property type="match status" value="1"/>
</dbReference>
<dbReference type="Proteomes" id="UP001596250">
    <property type="component" value="Unassembled WGS sequence"/>
</dbReference>
<dbReference type="Gene3D" id="1.10.3720.10">
    <property type="entry name" value="MetI-like"/>
    <property type="match status" value="1"/>
</dbReference>
<evidence type="ECO:0000256" key="5">
    <source>
        <dbReference type="ARBA" id="ARBA00022989"/>
    </source>
</evidence>
<comment type="caution">
    <text evidence="9">The sequence shown here is derived from an EMBL/GenBank/DDBJ whole genome shotgun (WGS) entry which is preliminary data.</text>
</comment>
<proteinExistence type="inferred from homology"/>
<feature type="transmembrane region" description="Helical" evidence="7">
    <location>
        <begin position="256"/>
        <end position="281"/>
    </location>
</feature>
<dbReference type="Pfam" id="PF00528">
    <property type="entry name" value="BPD_transp_1"/>
    <property type="match status" value="1"/>
</dbReference>